<keyword evidence="7" id="KW-1185">Reference proteome</keyword>
<dbReference type="InterPro" id="IPR020846">
    <property type="entry name" value="MFS_dom"/>
</dbReference>
<dbReference type="AlphaFoldDB" id="A0A4Z0BLV2"/>
<sequence length="420" mass="43602">MSRTATLAGPRAASHAVESPYAWLRLAVSLLLMTIGSSGMYSVSVVLPAIQAEFGIDRGAASLPYTATMIGFGLGGILMGRLADRFGVIVPVAIGGAALGAGYIAAGLAPALWTFCLAQGLLIGLLGTSATFAPLVSDTSQWFDRRRGTALAICMSGNYMAGALWPPVMQHFIEGVGWRQTYIGMGVFCLATILPLAWLLRPRPPVAAATPAAGVAVAGTRDTRRPMGLSPAVAQTLLCVAGVACCVAMSMPQVHIVAYCSDLGFGAVRGAEMLALMLGMGVVSRLVSGWISDRIGGLRTLLLGSILQGVALLMFLPSEGLVSLYLVSAMFGLFQGGIVPAYALIVREHFAPAEAGARVGTVLMATLFGMALGGWMSGAVFDLTGSYRAAFINGIAWNALNLGIVLYLLYRVRSTSSSTG</sequence>
<comment type="caution">
    <text evidence="6">The sequence shown here is derived from an EMBL/GenBank/DDBJ whole genome shotgun (WGS) entry which is preliminary data.</text>
</comment>
<evidence type="ECO:0000313" key="7">
    <source>
        <dbReference type="Proteomes" id="UP000298180"/>
    </source>
</evidence>
<dbReference type="InterPro" id="IPR011701">
    <property type="entry name" value="MFS"/>
</dbReference>
<evidence type="ECO:0000313" key="6">
    <source>
        <dbReference type="EMBL" id="TFY99379.1"/>
    </source>
</evidence>
<evidence type="ECO:0000256" key="2">
    <source>
        <dbReference type="ARBA" id="ARBA00022989"/>
    </source>
</evidence>
<evidence type="ECO:0000259" key="5">
    <source>
        <dbReference type="PROSITE" id="PS50850"/>
    </source>
</evidence>
<feature type="transmembrane region" description="Helical" evidence="4">
    <location>
        <begin position="389"/>
        <end position="410"/>
    </location>
</feature>
<dbReference type="PANTHER" id="PTHR11360">
    <property type="entry name" value="MONOCARBOXYLATE TRANSPORTER"/>
    <property type="match status" value="1"/>
</dbReference>
<dbReference type="OrthoDB" id="3573349at2"/>
<organism evidence="6 7">
    <name type="scientific">Ramlibacter henchirensis</name>
    <dbReference type="NCBI Taxonomy" id="204072"/>
    <lineage>
        <taxon>Bacteria</taxon>
        <taxon>Pseudomonadati</taxon>
        <taxon>Pseudomonadota</taxon>
        <taxon>Betaproteobacteria</taxon>
        <taxon>Burkholderiales</taxon>
        <taxon>Comamonadaceae</taxon>
        <taxon>Ramlibacter</taxon>
    </lineage>
</organism>
<evidence type="ECO:0000256" key="3">
    <source>
        <dbReference type="ARBA" id="ARBA00023136"/>
    </source>
</evidence>
<dbReference type="Gene3D" id="1.20.1250.20">
    <property type="entry name" value="MFS general substrate transporter like domains"/>
    <property type="match status" value="2"/>
</dbReference>
<dbReference type="Proteomes" id="UP000298180">
    <property type="component" value="Unassembled WGS sequence"/>
</dbReference>
<feature type="transmembrane region" description="Helical" evidence="4">
    <location>
        <begin position="21"/>
        <end position="41"/>
    </location>
</feature>
<dbReference type="InterPro" id="IPR050327">
    <property type="entry name" value="Proton-linked_MCT"/>
</dbReference>
<feature type="transmembrane region" description="Helical" evidence="4">
    <location>
        <begin position="232"/>
        <end position="251"/>
    </location>
</feature>
<feature type="transmembrane region" description="Helical" evidence="4">
    <location>
        <begin position="148"/>
        <end position="168"/>
    </location>
</feature>
<keyword evidence="2 4" id="KW-1133">Transmembrane helix</keyword>
<dbReference type="CDD" id="cd17355">
    <property type="entry name" value="MFS_YcxA_like"/>
    <property type="match status" value="1"/>
</dbReference>
<feature type="transmembrane region" description="Helical" evidence="4">
    <location>
        <begin position="61"/>
        <end position="79"/>
    </location>
</feature>
<gene>
    <name evidence="6" type="ORF">EZ313_22785</name>
</gene>
<feature type="transmembrane region" description="Helical" evidence="4">
    <location>
        <begin position="357"/>
        <end position="377"/>
    </location>
</feature>
<feature type="transmembrane region" description="Helical" evidence="4">
    <location>
        <begin position="263"/>
        <end position="284"/>
    </location>
</feature>
<keyword evidence="3 4" id="KW-0472">Membrane</keyword>
<dbReference type="InterPro" id="IPR036259">
    <property type="entry name" value="MFS_trans_sf"/>
</dbReference>
<dbReference type="EMBL" id="SMLM01000004">
    <property type="protein sequence ID" value="TFY99379.1"/>
    <property type="molecule type" value="Genomic_DNA"/>
</dbReference>
<dbReference type="PROSITE" id="PS50850">
    <property type="entry name" value="MFS"/>
    <property type="match status" value="1"/>
</dbReference>
<feature type="transmembrane region" description="Helical" evidence="4">
    <location>
        <begin position="322"/>
        <end position="345"/>
    </location>
</feature>
<dbReference type="RefSeq" id="WP_135265606.1">
    <property type="nucleotide sequence ID" value="NZ_SMLM01000004.1"/>
</dbReference>
<name>A0A4Z0BLV2_9BURK</name>
<feature type="transmembrane region" description="Helical" evidence="4">
    <location>
        <begin position="180"/>
        <end position="200"/>
    </location>
</feature>
<evidence type="ECO:0000256" key="4">
    <source>
        <dbReference type="SAM" id="Phobius"/>
    </source>
</evidence>
<feature type="transmembrane region" description="Helical" evidence="4">
    <location>
        <begin position="112"/>
        <end position="136"/>
    </location>
</feature>
<reference evidence="6 7" key="1">
    <citation type="submission" date="2019-03" db="EMBL/GenBank/DDBJ databases">
        <title>Ramlibacter henchirensis DSM 14656, whole genome shotgun sequence.</title>
        <authorList>
            <person name="Zhang X."/>
            <person name="Feng G."/>
            <person name="Zhu H."/>
        </authorList>
    </citation>
    <scope>NUCLEOTIDE SEQUENCE [LARGE SCALE GENOMIC DNA]</scope>
    <source>
        <strain evidence="6 7">DSM 14656</strain>
    </source>
</reference>
<dbReference type="SUPFAM" id="SSF103473">
    <property type="entry name" value="MFS general substrate transporter"/>
    <property type="match status" value="1"/>
</dbReference>
<feature type="domain" description="Major facilitator superfamily (MFS) profile" evidence="5">
    <location>
        <begin position="22"/>
        <end position="413"/>
    </location>
</feature>
<dbReference type="Pfam" id="PF07690">
    <property type="entry name" value="MFS_1"/>
    <property type="match status" value="1"/>
</dbReference>
<protein>
    <submittedName>
        <fullName evidence="6">MFS transporter</fullName>
    </submittedName>
</protein>
<dbReference type="GO" id="GO:0022857">
    <property type="term" value="F:transmembrane transporter activity"/>
    <property type="evidence" value="ECO:0007669"/>
    <property type="project" value="InterPro"/>
</dbReference>
<accession>A0A4Z0BLV2</accession>
<feature type="transmembrane region" description="Helical" evidence="4">
    <location>
        <begin position="86"/>
        <end position="106"/>
    </location>
</feature>
<dbReference type="PANTHER" id="PTHR11360:SF290">
    <property type="entry name" value="MONOCARBOXYLATE MFS PERMEASE"/>
    <property type="match status" value="1"/>
</dbReference>
<proteinExistence type="predicted"/>
<keyword evidence="1 4" id="KW-0812">Transmembrane</keyword>
<evidence type="ECO:0000256" key="1">
    <source>
        <dbReference type="ARBA" id="ARBA00022692"/>
    </source>
</evidence>
<feature type="transmembrane region" description="Helical" evidence="4">
    <location>
        <begin position="296"/>
        <end position="316"/>
    </location>
</feature>